<dbReference type="GO" id="GO:0005737">
    <property type="term" value="C:cytoplasm"/>
    <property type="evidence" value="ECO:0007669"/>
    <property type="project" value="TreeGrafter"/>
</dbReference>
<dbReference type="STRING" id="1356854.N007_20375"/>
<keyword evidence="1 2" id="KW-0235">DNA replication</keyword>
<keyword evidence="1 2" id="KW-0479">Metal-binding</keyword>
<comment type="catalytic activity">
    <reaction evidence="1">
        <text>ssDNA + n NTP = ssDNA/pppN(pN)n-1 hybrid + (n-1) diphosphate.</text>
        <dbReference type="EC" id="2.7.7.101"/>
    </reaction>
</comment>
<keyword evidence="1 2" id="KW-0548">Nucleotidyltransferase</keyword>
<dbReference type="Pfam" id="PF08275">
    <property type="entry name" value="DNAG_N"/>
    <property type="match status" value="1"/>
</dbReference>
<reference evidence="5" key="1">
    <citation type="journal article" date="2022" name="G3 (Bethesda)">
        <title>Unveiling the complete genome sequence of Alicyclobacillus acidoterrestris DSM 3922T, a taint-producing strain.</title>
        <authorList>
            <person name="Leonardo I.C."/>
            <person name="Barreto Crespo M.T."/>
            <person name="Gaspar F.B."/>
        </authorList>
    </citation>
    <scope>NUCLEOTIDE SEQUENCE [LARGE SCALE GENOMIC DNA]</scope>
    <source>
        <strain evidence="5">DSM 3922</strain>
    </source>
</reference>
<feature type="zinc finger region" description="CHC2-type" evidence="1 3">
    <location>
        <begin position="39"/>
        <end position="63"/>
    </location>
</feature>
<dbReference type="GO" id="GO:0000428">
    <property type="term" value="C:DNA-directed RNA polymerase complex"/>
    <property type="evidence" value="ECO:0007669"/>
    <property type="project" value="UniProtKB-KW"/>
</dbReference>
<dbReference type="GO" id="GO:0008270">
    <property type="term" value="F:zinc ion binding"/>
    <property type="evidence" value="ECO:0007669"/>
    <property type="project" value="UniProtKB-UniRule"/>
</dbReference>
<comment type="function">
    <text evidence="1 2">RNA polymerase that catalyzes the synthesis of short RNA molecules used as primers for DNA polymerase during DNA replication.</text>
</comment>
<accession>T0CJC1</accession>
<organism evidence="4 5">
    <name type="scientific">Alicyclobacillus acidoterrestris (strain ATCC 49025 / DSM 3922 / CIP 106132 / NCIMB 13137 / GD3B)</name>
    <dbReference type="NCBI Taxonomy" id="1356854"/>
    <lineage>
        <taxon>Bacteria</taxon>
        <taxon>Bacillati</taxon>
        <taxon>Bacillota</taxon>
        <taxon>Bacilli</taxon>
        <taxon>Bacillales</taxon>
        <taxon>Alicyclobacillaceae</taxon>
        <taxon>Alicyclobacillus</taxon>
    </lineage>
</organism>
<dbReference type="InterPro" id="IPR030846">
    <property type="entry name" value="DnaG_bac"/>
</dbReference>
<dbReference type="InterPro" id="IPR016136">
    <property type="entry name" value="DNA_helicase_N/primase_C"/>
</dbReference>
<dbReference type="InterPro" id="IPR002694">
    <property type="entry name" value="Znf_CHC2"/>
</dbReference>
<dbReference type="SUPFAM" id="SSF56731">
    <property type="entry name" value="DNA primase core"/>
    <property type="match status" value="1"/>
</dbReference>
<dbReference type="GO" id="GO:0003677">
    <property type="term" value="F:DNA binding"/>
    <property type="evidence" value="ECO:0007669"/>
    <property type="project" value="UniProtKB-KW"/>
</dbReference>
<keyword evidence="1 2" id="KW-0240">DNA-directed RNA polymerase</keyword>
<keyword evidence="1 2" id="KW-0808">Transferase</keyword>
<dbReference type="PIRSF" id="PIRSF002811">
    <property type="entry name" value="DnaG"/>
    <property type="match status" value="1"/>
</dbReference>
<dbReference type="InterPro" id="IPR019475">
    <property type="entry name" value="DNA_primase_DnaB-bd"/>
</dbReference>
<dbReference type="Gene3D" id="1.10.860.10">
    <property type="entry name" value="DNAb Helicase, Chain A"/>
    <property type="match status" value="1"/>
</dbReference>
<dbReference type="HAMAP" id="MF_00974">
    <property type="entry name" value="DNA_primase_DnaG"/>
    <property type="match status" value="1"/>
</dbReference>
<keyword evidence="1 2" id="KW-0862">Zinc</keyword>
<evidence type="ECO:0000313" key="5">
    <source>
        <dbReference type="Proteomes" id="UP000829401"/>
    </source>
</evidence>
<dbReference type="InterPro" id="IPR006295">
    <property type="entry name" value="DNA_primase_DnaG"/>
</dbReference>
<dbReference type="Gene3D" id="3.90.580.10">
    <property type="entry name" value="Zinc finger, CHC2-type domain"/>
    <property type="match status" value="1"/>
</dbReference>
<keyword evidence="1 2" id="KW-0639">Primosome</keyword>
<comment type="similarity">
    <text evidence="1 2">Belongs to the DnaG primase family.</text>
</comment>
<dbReference type="InterPro" id="IPR013264">
    <property type="entry name" value="DNAG_N"/>
</dbReference>
<name>T0CJC1_ALIAG</name>
<dbReference type="Pfam" id="PF01807">
    <property type="entry name" value="Zn_ribbon_DnaG"/>
    <property type="match status" value="1"/>
</dbReference>
<dbReference type="EC" id="2.7.7.101" evidence="1"/>
<dbReference type="KEGG" id="aaco:K1I37_14520"/>
<dbReference type="PROSITE" id="PS50880">
    <property type="entry name" value="TOPRIM"/>
    <property type="match status" value="1"/>
</dbReference>
<gene>
    <name evidence="1 4" type="primary">dnaG</name>
    <name evidence="4" type="ORF">K1I37_14520</name>
</gene>
<accession>A0A9E7CRG9</accession>
<comment type="subunit">
    <text evidence="1">Monomer. Interacts with DnaB.</text>
</comment>
<dbReference type="GO" id="GO:0006269">
    <property type="term" value="P:DNA replication, synthesis of primer"/>
    <property type="evidence" value="ECO:0007669"/>
    <property type="project" value="UniProtKB-UniRule"/>
</dbReference>
<dbReference type="Gene3D" id="3.40.1360.10">
    <property type="match status" value="1"/>
</dbReference>
<dbReference type="InterPro" id="IPR034151">
    <property type="entry name" value="TOPRIM_DnaG_bac"/>
</dbReference>
<dbReference type="Pfam" id="PF10410">
    <property type="entry name" value="DnaB_bind"/>
    <property type="match status" value="1"/>
</dbReference>
<dbReference type="RefSeq" id="WP_021295274.1">
    <property type="nucleotide sequence ID" value="NZ_AURB01000055.1"/>
</dbReference>
<dbReference type="Gene3D" id="3.90.980.10">
    <property type="entry name" value="DNA primase, catalytic core, N-terminal domain"/>
    <property type="match status" value="1"/>
</dbReference>
<keyword evidence="1 2" id="KW-0804">Transcription</keyword>
<dbReference type="FunFam" id="3.90.580.10:FF:000001">
    <property type="entry name" value="DNA primase"/>
    <property type="match status" value="1"/>
</dbReference>
<dbReference type="InterPro" id="IPR037068">
    <property type="entry name" value="DNA_primase_core_N_sf"/>
</dbReference>
<dbReference type="InterPro" id="IPR036977">
    <property type="entry name" value="DNA_primase_Znf_CHC2"/>
</dbReference>
<sequence length="612" mass="68362">MSKVPEWFLQELRQKVDIVDVVSDYVQLRRSGRSYSGLCPFHNERTPSFSVSQDRGMYHCFGCGAGGTVINFVMDIEGVSFQEAVIVLAERAGLTVPEGLGAGATQPNTKQQRHREAHDLAAQLYGYILMNMSAGVQALSYLEKRGISRKTIVDFRLGFAPNSQDVLVSALRRRGFQDEELVSCGLAVEMGNRIVDRFRGRIMIPICDKKGEVVAFGGRTMLPDGKPKYLNSPENDVFHKSRLLYNFHAARKFIRQQRTAILLEGYMDVISLAQAGISSGVASLGTSLTEEQAKLLKADADRVVIAYDGDAAGRKAAIRAIDILQGAGIDPVVLSIPDDLDPDEYVRTYGGEAFTRLLGRQTMSVVQFLLDDLRQTANLVSPVGRTDFVRSALQLLAQRATPVEQEYELRNLSQEFNLSVETLKEELRVFTKQNKRHREQSVERTAQSIAAQPLERAVSRASTELLKAVLFDEQAAAYVMEKGLTELAEPLQTALLAQLYAWRLANPTSDPSTFVDELEDEPLVQLASSLFFGDDIPEFSQDLLDDYVRTVERHHLEEDYRVLLRRWIEVEASGDTERAREIKLQVEQLQDQIATLKLPREQNAGGVKEAGM</sequence>
<evidence type="ECO:0000256" key="2">
    <source>
        <dbReference type="PIRNR" id="PIRNR002811"/>
    </source>
</evidence>
<dbReference type="PANTHER" id="PTHR30313:SF2">
    <property type="entry name" value="DNA PRIMASE"/>
    <property type="match status" value="1"/>
</dbReference>
<dbReference type="PANTHER" id="PTHR30313">
    <property type="entry name" value="DNA PRIMASE"/>
    <property type="match status" value="1"/>
</dbReference>
<dbReference type="eggNOG" id="COG0358">
    <property type="taxonomic scope" value="Bacteria"/>
</dbReference>
<dbReference type="SMART" id="SM00400">
    <property type="entry name" value="ZnF_CHCC"/>
    <property type="match status" value="1"/>
</dbReference>
<dbReference type="InterPro" id="IPR006171">
    <property type="entry name" value="TOPRIM_dom"/>
</dbReference>
<dbReference type="Pfam" id="PF13155">
    <property type="entry name" value="Toprim_2"/>
    <property type="match status" value="1"/>
</dbReference>
<dbReference type="NCBIfam" id="TIGR01391">
    <property type="entry name" value="dnaG"/>
    <property type="match status" value="1"/>
</dbReference>
<comment type="cofactor">
    <cofactor evidence="1 2 3">
        <name>Zn(2+)</name>
        <dbReference type="ChEBI" id="CHEBI:29105"/>
    </cofactor>
    <text evidence="1 2 3">Binds 1 zinc ion per monomer.</text>
</comment>
<keyword evidence="1" id="KW-0238">DNA-binding</keyword>
<dbReference type="EMBL" id="CP080467">
    <property type="protein sequence ID" value="UNO47890.1"/>
    <property type="molecule type" value="Genomic_DNA"/>
</dbReference>
<dbReference type="AlphaFoldDB" id="T0CJC1"/>
<dbReference type="CDD" id="cd03364">
    <property type="entry name" value="TOPRIM_DnaG_primases"/>
    <property type="match status" value="1"/>
</dbReference>
<keyword evidence="5" id="KW-1185">Reference proteome</keyword>
<comment type="domain">
    <text evidence="1">Contains an N-terminal zinc-binding domain, a central core domain that contains the primase activity, and a C-terminal DnaB-binding domain.</text>
</comment>
<evidence type="ECO:0000256" key="3">
    <source>
        <dbReference type="PIRSR" id="PIRSR002811-1"/>
    </source>
</evidence>
<dbReference type="InterPro" id="IPR050219">
    <property type="entry name" value="DnaG_primase"/>
</dbReference>
<keyword evidence="1 3" id="KW-0863">Zinc-finger</keyword>
<dbReference type="GO" id="GO:1990077">
    <property type="term" value="C:primosome complex"/>
    <property type="evidence" value="ECO:0007669"/>
    <property type="project" value="UniProtKB-KW"/>
</dbReference>
<dbReference type="SUPFAM" id="SSF57783">
    <property type="entry name" value="Zinc beta-ribbon"/>
    <property type="match status" value="1"/>
</dbReference>
<dbReference type="GO" id="GO:0003899">
    <property type="term" value="F:DNA-directed RNA polymerase activity"/>
    <property type="evidence" value="ECO:0007669"/>
    <property type="project" value="UniProtKB-UniRule"/>
</dbReference>
<protein>
    <recommendedName>
        <fullName evidence="1 2">DNA primase</fullName>
        <ecNumber evidence="1">2.7.7.101</ecNumber>
    </recommendedName>
</protein>
<dbReference type="SMART" id="SM00493">
    <property type="entry name" value="TOPRIM"/>
    <property type="match status" value="1"/>
</dbReference>
<proteinExistence type="inferred from homology"/>
<evidence type="ECO:0000313" key="4">
    <source>
        <dbReference type="EMBL" id="UNO47890.1"/>
    </source>
</evidence>
<evidence type="ECO:0000256" key="1">
    <source>
        <dbReference type="HAMAP-Rule" id="MF_00974"/>
    </source>
</evidence>
<dbReference type="Proteomes" id="UP000829401">
    <property type="component" value="Chromosome"/>
</dbReference>